<protein>
    <submittedName>
        <fullName evidence="1">Uncharacterized protein</fullName>
    </submittedName>
</protein>
<name>A0AAW1KPS3_POPJA</name>
<sequence length="183" mass="20717">MNNAILLSEKCLNYDPSAERVVGYSTSFLNLRWLLSEEIAHVASHWPKLLGTNHPLQNLARDLILNSEKPSWGLIALLVSKAGGHLKSFTDIDQDKTAGQFQHSNSNKVQVYFIYQENKISTKKAVNRCNVKITERTYRDIVKEADVRSGAASGFSSPKKRKHPSPKKRRLTLGIEMVKWLVE</sequence>
<dbReference type="EMBL" id="JASPKY010000186">
    <property type="protein sequence ID" value="KAK9722641.1"/>
    <property type="molecule type" value="Genomic_DNA"/>
</dbReference>
<accession>A0AAW1KPS3</accession>
<evidence type="ECO:0000313" key="2">
    <source>
        <dbReference type="Proteomes" id="UP001458880"/>
    </source>
</evidence>
<proteinExistence type="predicted"/>
<dbReference type="Proteomes" id="UP001458880">
    <property type="component" value="Unassembled WGS sequence"/>
</dbReference>
<reference evidence="1 2" key="1">
    <citation type="journal article" date="2024" name="BMC Genomics">
        <title>De novo assembly and annotation of Popillia japonica's genome with initial clues to its potential as an invasive pest.</title>
        <authorList>
            <person name="Cucini C."/>
            <person name="Boschi S."/>
            <person name="Funari R."/>
            <person name="Cardaioli E."/>
            <person name="Iannotti N."/>
            <person name="Marturano G."/>
            <person name="Paoli F."/>
            <person name="Bruttini M."/>
            <person name="Carapelli A."/>
            <person name="Frati F."/>
            <person name="Nardi F."/>
        </authorList>
    </citation>
    <scope>NUCLEOTIDE SEQUENCE [LARGE SCALE GENOMIC DNA]</scope>
    <source>
        <strain evidence="1">DMR45628</strain>
    </source>
</reference>
<keyword evidence="2" id="KW-1185">Reference proteome</keyword>
<comment type="caution">
    <text evidence="1">The sequence shown here is derived from an EMBL/GenBank/DDBJ whole genome shotgun (WGS) entry which is preliminary data.</text>
</comment>
<organism evidence="1 2">
    <name type="scientific">Popillia japonica</name>
    <name type="common">Japanese beetle</name>
    <dbReference type="NCBI Taxonomy" id="7064"/>
    <lineage>
        <taxon>Eukaryota</taxon>
        <taxon>Metazoa</taxon>
        <taxon>Ecdysozoa</taxon>
        <taxon>Arthropoda</taxon>
        <taxon>Hexapoda</taxon>
        <taxon>Insecta</taxon>
        <taxon>Pterygota</taxon>
        <taxon>Neoptera</taxon>
        <taxon>Endopterygota</taxon>
        <taxon>Coleoptera</taxon>
        <taxon>Polyphaga</taxon>
        <taxon>Scarabaeiformia</taxon>
        <taxon>Scarabaeidae</taxon>
        <taxon>Rutelinae</taxon>
        <taxon>Popillia</taxon>
    </lineage>
</organism>
<evidence type="ECO:0000313" key="1">
    <source>
        <dbReference type="EMBL" id="KAK9722641.1"/>
    </source>
</evidence>
<gene>
    <name evidence="1" type="ORF">QE152_g19555</name>
</gene>
<dbReference type="AlphaFoldDB" id="A0AAW1KPS3"/>